<dbReference type="PANTHER" id="PTHR13318:SF95">
    <property type="entry name" value="F-BOX PROTEIN YLR352W"/>
    <property type="match status" value="1"/>
</dbReference>
<name>A0A8J2P8R0_9HEXA</name>
<gene>
    <name evidence="4" type="ORF">AFUS01_LOCUS18987</name>
</gene>
<sequence>MIILIVYFYQSVALTESDQDATIKYWECRNRELIAEEFSNNCTMEVEAKLLELGEPTGTLMTEEKLNVEASGKSVTSEEPMDQEESIKRRKQDSNNNVGQVVTSPVLLPAVLELVFADMSLVDLHNCRQVSKLWYKEATRTLGLRLKIDINDVKSIESVLLKLKQQPRLRISELNVDNINLNEDSFQQLFHKSHLTLAVLRITDGQVTLANWYKMMRKAPNLVVLEIGALKDGESHLKLFPVCRQSTHEEMRFVHLRYLEFVSYGSPSSVFLSDVIRSCPNLKKLIAYNFPVENPKNFEGLKLPFLEVFYVPQLGGLGDTHVECLSKLNLSLRELMFNNFESELSPTLIRKFIESQNDTLKSLLLTQSRNDQDPFTEQIPSCPFPFKLSNLTYLEVEKPFVRNMSHVISTDAFPDLSHLYLRFHPGSNWVRCLPKNLRTHDGVHHLTIQWIEEKPLVQMAKAFPNLRALDIMYCDDNLLRVIYTHLPLLEILNVEDSEYRRITDEGLTGYSSGSNDESLRKWPYVGSLKNLHLLSLDFKFHPVTEKSILKGIVDATSLKVLRISGMQISSEVANVILEKLINLKTHCMHVEDCPMHEIGSDTEGGTDEDDDGSEASVLSDGGSELEA</sequence>
<evidence type="ECO:0000313" key="4">
    <source>
        <dbReference type="EMBL" id="CAG7730337.1"/>
    </source>
</evidence>
<evidence type="ECO:0000256" key="2">
    <source>
        <dbReference type="SAM" id="SignalP"/>
    </source>
</evidence>
<evidence type="ECO:0000256" key="1">
    <source>
        <dbReference type="SAM" id="MobiDB-lite"/>
    </source>
</evidence>
<evidence type="ECO:0000313" key="5">
    <source>
        <dbReference type="Proteomes" id="UP000708208"/>
    </source>
</evidence>
<dbReference type="AlphaFoldDB" id="A0A8J2P8R0"/>
<dbReference type="Pfam" id="PF00646">
    <property type="entry name" value="F-box"/>
    <property type="match status" value="1"/>
</dbReference>
<dbReference type="OrthoDB" id="10683192at2759"/>
<feature type="signal peptide" evidence="2">
    <location>
        <begin position="1"/>
        <end position="17"/>
    </location>
</feature>
<dbReference type="PANTHER" id="PTHR13318">
    <property type="entry name" value="PARTNER OF PAIRED, ISOFORM B-RELATED"/>
    <property type="match status" value="1"/>
</dbReference>
<dbReference type="Proteomes" id="UP000708208">
    <property type="component" value="Unassembled WGS sequence"/>
</dbReference>
<keyword evidence="5" id="KW-1185">Reference proteome</keyword>
<feature type="region of interest" description="Disordered" evidence="1">
    <location>
        <begin position="68"/>
        <end position="96"/>
    </location>
</feature>
<reference evidence="4" key="1">
    <citation type="submission" date="2021-06" db="EMBL/GenBank/DDBJ databases">
        <authorList>
            <person name="Hodson N. C."/>
            <person name="Mongue J. A."/>
            <person name="Jaron S. K."/>
        </authorList>
    </citation>
    <scope>NUCLEOTIDE SEQUENCE</scope>
</reference>
<dbReference type="GO" id="GO:0031146">
    <property type="term" value="P:SCF-dependent proteasomal ubiquitin-dependent protein catabolic process"/>
    <property type="evidence" value="ECO:0007669"/>
    <property type="project" value="TreeGrafter"/>
</dbReference>
<proteinExistence type="predicted"/>
<organism evidence="4 5">
    <name type="scientific">Allacma fusca</name>
    <dbReference type="NCBI Taxonomy" id="39272"/>
    <lineage>
        <taxon>Eukaryota</taxon>
        <taxon>Metazoa</taxon>
        <taxon>Ecdysozoa</taxon>
        <taxon>Arthropoda</taxon>
        <taxon>Hexapoda</taxon>
        <taxon>Collembola</taxon>
        <taxon>Symphypleona</taxon>
        <taxon>Sminthuridae</taxon>
        <taxon>Allacma</taxon>
    </lineage>
</organism>
<comment type="caution">
    <text evidence="4">The sequence shown here is derived from an EMBL/GenBank/DDBJ whole genome shotgun (WGS) entry which is preliminary data.</text>
</comment>
<keyword evidence="2" id="KW-0732">Signal</keyword>
<feature type="compositionally biased region" description="Acidic residues" evidence="1">
    <location>
        <begin position="604"/>
        <end position="613"/>
    </location>
</feature>
<evidence type="ECO:0000259" key="3">
    <source>
        <dbReference type="Pfam" id="PF00646"/>
    </source>
</evidence>
<feature type="chain" id="PRO_5035194106" description="F-box domain-containing protein" evidence="2">
    <location>
        <begin position="18"/>
        <end position="627"/>
    </location>
</feature>
<feature type="domain" description="F-box" evidence="3">
    <location>
        <begin position="110"/>
        <end position="135"/>
    </location>
</feature>
<feature type="region of interest" description="Disordered" evidence="1">
    <location>
        <begin position="595"/>
        <end position="627"/>
    </location>
</feature>
<protein>
    <recommendedName>
        <fullName evidence="3">F-box domain-containing protein</fullName>
    </recommendedName>
</protein>
<dbReference type="InterPro" id="IPR001810">
    <property type="entry name" value="F-box_dom"/>
</dbReference>
<dbReference type="GO" id="GO:0019005">
    <property type="term" value="C:SCF ubiquitin ligase complex"/>
    <property type="evidence" value="ECO:0007669"/>
    <property type="project" value="TreeGrafter"/>
</dbReference>
<accession>A0A8J2P8R0</accession>
<dbReference type="EMBL" id="CAJVCH010192645">
    <property type="protein sequence ID" value="CAG7730337.1"/>
    <property type="molecule type" value="Genomic_DNA"/>
</dbReference>